<organism evidence="5 6">
    <name type="scientific">Polystyrenella longa</name>
    <dbReference type="NCBI Taxonomy" id="2528007"/>
    <lineage>
        <taxon>Bacteria</taxon>
        <taxon>Pseudomonadati</taxon>
        <taxon>Planctomycetota</taxon>
        <taxon>Planctomycetia</taxon>
        <taxon>Planctomycetales</taxon>
        <taxon>Planctomycetaceae</taxon>
        <taxon>Polystyrenella</taxon>
    </lineage>
</organism>
<dbReference type="AlphaFoldDB" id="A0A518CQS4"/>
<dbReference type="KEGG" id="plon:Pla110_33210"/>
<dbReference type="PANTHER" id="PTHR30349">
    <property type="entry name" value="PHAGE INTEGRASE-RELATED"/>
    <property type="match status" value="1"/>
</dbReference>
<evidence type="ECO:0000313" key="5">
    <source>
        <dbReference type="EMBL" id="QDU81579.1"/>
    </source>
</evidence>
<evidence type="ECO:0000259" key="4">
    <source>
        <dbReference type="PROSITE" id="PS51898"/>
    </source>
</evidence>
<dbReference type="InterPro" id="IPR013762">
    <property type="entry name" value="Integrase-like_cat_sf"/>
</dbReference>
<keyword evidence="3" id="KW-0233">DNA recombination</keyword>
<dbReference type="Gene3D" id="1.10.443.10">
    <property type="entry name" value="Intergrase catalytic core"/>
    <property type="match status" value="1"/>
</dbReference>
<protein>
    <submittedName>
        <fullName evidence="5">Site-specific tyrosine recombinase XerD</fullName>
    </submittedName>
</protein>
<dbReference type="Gene3D" id="1.10.150.130">
    <property type="match status" value="1"/>
</dbReference>
<keyword evidence="2" id="KW-0238">DNA-binding</keyword>
<dbReference type="Proteomes" id="UP000317178">
    <property type="component" value="Chromosome"/>
</dbReference>
<comment type="similarity">
    <text evidence="1">Belongs to the 'phage' integrase family.</text>
</comment>
<gene>
    <name evidence="5" type="ORF">Pla110_33210</name>
</gene>
<accession>A0A518CQS4</accession>
<dbReference type="GO" id="GO:0006310">
    <property type="term" value="P:DNA recombination"/>
    <property type="evidence" value="ECO:0007669"/>
    <property type="project" value="UniProtKB-KW"/>
</dbReference>
<dbReference type="OrthoDB" id="279197at2"/>
<evidence type="ECO:0000256" key="3">
    <source>
        <dbReference type="ARBA" id="ARBA00023172"/>
    </source>
</evidence>
<dbReference type="SUPFAM" id="SSF56349">
    <property type="entry name" value="DNA breaking-rejoining enzymes"/>
    <property type="match status" value="1"/>
</dbReference>
<dbReference type="InterPro" id="IPR002104">
    <property type="entry name" value="Integrase_catalytic"/>
</dbReference>
<dbReference type="CDD" id="cd00397">
    <property type="entry name" value="DNA_BRE_C"/>
    <property type="match status" value="1"/>
</dbReference>
<feature type="domain" description="Tyr recombinase" evidence="4">
    <location>
        <begin position="89"/>
        <end position="247"/>
    </location>
</feature>
<dbReference type="InterPro" id="IPR010998">
    <property type="entry name" value="Integrase_recombinase_N"/>
</dbReference>
<dbReference type="PANTHER" id="PTHR30349:SF41">
    <property type="entry name" value="INTEGRASE_RECOMBINASE PROTEIN MJ0367-RELATED"/>
    <property type="match status" value="1"/>
</dbReference>
<evidence type="ECO:0000313" key="6">
    <source>
        <dbReference type="Proteomes" id="UP000317178"/>
    </source>
</evidence>
<evidence type="ECO:0000256" key="1">
    <source>
        <dbReference type="ARBA" id="ARBA00008857"/>
    </source>
</evidence>
<dbReference type="GO" id="GO:0003677">
    <property type="term" value="F:DNA binding"/>
    <property type="evidence" value="ECO:0007669"/>
    <property type="project" value="UniProtKB-KW"/>
</dbReference>
<dbReference type="RefSeq" id="WP_144997042.1">
    <property type="nucleotide sequence ID" value="NZ_CP036281.1"/>
</dbReference>
<keyword evidence="6" id="KW-1185">Reference proteome</keyword>
<dbReference type="EMBL" id="CP036281">
    <property type="protein sequence ID" value="QDU81579.1"/>
    <property type="molecule type" value="Genomic_DNA"/>
</dbReference>
<reference evidence="5 6" key="1">
    <citation type="submission" date="2019-02" db="EMBL/GenBank/DDBJ databases">
        <title>Deep-cultivation of Planctomycetes and their phenomic and genomic characterization uncovers novel biology.</title>
        <authorList>
            <person name="Wiegand S."/>
            <person name="Jogler M."/>
            <person name="Boedeker C."/>
            <person name="Pinto D."/>
            <person name="Vollmers J."/>
            <person name="Rivas-Marin E."/>
            <person name="Kohn T."/>
            <person name="Peeters S.H."/>
            <person name="Heuer A."/>
            <person name="Rast P."/>
            <person name="Oberbeckmann S."/>
            <person name="Bunk B."/>
            <person name="Jeske O."/>
            <person name="Meyerdierks A."/>
            <person name="Storesund J.E."/>
            <person name="Kallscheuer N."/>
            <person name="Luecker S."/>
            <person name="Lage O.M."/>
            <person name="Pohl T."/>
            <person name="Merkel B.J."/>
            <person name="Hornburger P."/>
            <person name="Mueller R.-W."/>
            <person name="Bruemmer F."/>
            <person name="Labrenz M."/>
            <person name="Spormann A.M."/>
            <person name="Op den Camp H."/>
            <person name="Overmann J."/>
            <person name="Amann R."/>
            <person name="Jetten M.S.M."/>
            <person name="Mascher T."/>
            <person name="Medema M.H."/>
            <person name="Devos D.P."/>
            <person name="Kaster A.-K."/>
            <person name="Ovreas L."/>
            <person name="Rohde M."/>
            <person name="Galperin M.Y."/>
            <person name="Jogler C."/>
        </authorList>
    </citation>
    <scope>NUCLEOTIDE SEQUENCE [LARGE SCALE GENOMIC DNA]</scope>
    <source>
        <strain evidence="5 6">Pla110</strain>
    </source>
</reference>
<name>A0A518CQS4_9PLAN</name>
<dbReference type="InterPro" id="IPR011010">
    <property type="entry name" value="DNA_brk_join_enz"/>
</dbReference>
<proteinExistence type="inferred from homology"/>
<sequence>MFIKTLIDKYTKENPQYKKPLGKIQSELGHVPPSRLSEKLILKLAKQERWSESTKRLYFIILKQCFNWAFNQKMIRINPIQNLKIPAGERRENLISQNQVNWVNENCDSDFVRLFNLLLFTGRRPSEICSIKTADIQKDLVYLKQHKNKKRTGQSDMVYLSKSALEQIDWNSEFITGKKWNEKGWQRAFSQLPFSCVAYDLRHTYITNKLLAGVPVPVLATMVGNSPTILLKYYSKVSQSNQIRQFV</sequence>
<dbReference type="InterPro" id="IPR050090">
    <property type="entry name" value="Tyrosine_recombinase_XerCD"/>
</dbReference>
<evidence type="ECO:0000256" key="2">
    <source>
        <dbReference type="ARBA" id="ARBA00023125"/>
    </source>
</evidence>
<dbReference type="PROSITE" id="PS51898">
    <property type="entry name" value="TYR_RECOMBINASE"/>
    <property type="match status" value="1"/>
</dbReference>
<dbReference type="GO" id="GO:0015074">
    <property type="term" value="P:DNA integration"/>
    <property type="evidence" value="ECO:0007669"/>
    <property type="project" value="InterPro"/>
</dbReference>